<name>A0A7J6FK93_CANSA</name>
<dbReference type="PANTHER" id="PTHR31415">
    <property type="entry name" value="OS05G0367900 PROTEIN"/>
    <property type="match status" value="1"/>
</dbReference>
<feature type="transmembrane region" description="Helical" evidence="5">
    <location>
        <begin position="20"/>
        <end position="42"/>
    </location>
</feature>
<feature type="domain" description="Late embryogenesis abundant protein LEA-2 subgroup" evidence="6">
    <location>
        <begin position="76"/>
        <end position="179"/>
    </location>
</feature>
<keyword evidence="8" id="KW-1185">Reference proteome</keyword>
<keyword evidence="3 5" id="KW-1133">Transmembrane helix</keyword>
<evidence type="ECO:0000313" key="8">
    <source>
        <dbReference type="Proteomes" id="UP000583929"/>
    </source>
</evidence>
<evidence type="ECO:0000313" key="7">
    <source>
        <dbReference type="EMBL" id="KAF4371058.1"/>
    </source>
</evidence>
<dbReference type="PANTHER" id="PTHR31415:SF166">
    <property type="entry name" value="LATE EMBRYOGENESIS ABUNDANT (LEA) HYDROXYPROLINE-RICH GLYCOPROTEIN FAMILY"/>
    <property type="match status" value="1"/>
</dbReference>
<proteinExistence type="predicted"/>
<reference evidence="7 8" key="1">
    <citation type="journal article" date="2020" name="bioRxiv">
        <title>Sequence and annotation of 42 cannabis genomes reveals extensive copy number variation in cannabinoid synthesis and pathogen resistance genes.</title>
        <authorList>
            <person name="Mckernan K.J."/>
            <person name="Helbert Y."/>
            <person name="Kane L.T."/>
            <person name="Ebling H."/>
            <person name="Zhang L."/>
            <person name="Liu B."/>
            <person name="Eaton Z."/>
            <person name="Mclaughlin S."/>
            <person name="Kingan S."/>
            <person name="Baybayan P."/>
            <person name="Concepcion G."/>
            <person name="Jordan M."/>
            <person name="Riva A."/>
            <person name="Barbazuk W."/>
            <person name="Harkins T."/>
        </authorList>
    </citation>
    <scope>NUCLEOTIDE SEQUENCE [LARGE SCALE GENOMIC DNA]</scope>
    <source>
        <strain evidence="8">cv. Jamaican Lion 4</strain>
        <tissue evidence="7">Leaf</tissue>
    </source>
</reference>
<dbReference type="GO" id="GO:0098542">
    <property type="term" value="P:defense response to other organism"/>
    <property type="evidence" value="ECO:0007669"/>
    <property type="project" value="InterPro"/>
</dbReference>
<evidence type="ECO:0000256" key="5">
    <source>
        <dbReference type="SAM" id="Phobius"/>
    </source>
</evidence>
<evidence type="ECO:0000259" key="6">
    <source>
        <dbReference type="Pfam" id="PF03168"/>
    </source>
</evidence>
<evidence type="ECO:0000256" key="4">
    <source>
        <dbReference type="ARBA" id="ARBA00023136"/>
    </source>
</evidence>
<organism evidence="7 8">
    <name type="scientific">Cannabis sativa</name>
    <name type="common">Hemp</name>
    <name type="synonym">Marijuana</name>
    <dbReference type="NCBI Taxonomy" id="3483"/>
    <lineage>
        <taxon>Eukaryota</taxon>
        <taxon>Viridiplantae</taxon>
        <taxon>Streptophyta</taxon>
        <taxon>Embryophyta</taxon>
        <taxon>Tracheophyta</taxon>
        <taxon>Spermatophyta</taxon>
        <taxon>Magnoliopsida</taxon>
        <taxon>eudicotyledons</taxon>
        <taxon>Gunneridae</taxon>
        <taxon>Pentapetalae</taxon>
        <taxon>rosids</taxon>
        <taxon>fabids</taxon>
        <taxon>Rosales</taxon>
        <taxon>Cannabaceae</taxon>
        <taxon>Cannabis</taxon>
    </lineage>
</organism>
<accession>A0A7J6FK93</accession>
<comment type="subcellular location">
    <subcellularLocation>
        <location evidence="1">Membrane</location>
        <topology evidence="1">Single-pass membrane protein</topology>
    </subcellularLocation>
</comment>
<dbReference type="Pfam" id="PF03168">
    <property type="entry name" value="LEA_2"/>
    <property type="match status" value="1"/>
</dbReference>
<gene>
    <name evidence="7" type="ORF">G4B88_002987</name>
</gene>
<sequence>MSVKDCGHHHDERKKMVRRLIMAVAALIILLAMVVFLVWAILQPHKPTFILQDVTLYNFTTTTAPPYILTTVTQLTISSKNPNGRIGIYYQKLDVYVTYREQQITAATLLPYSYQGHHDVAVWSPLVFGNAVPVSPYLQQVLSQDLNFGSMLIEVKIEGRVKWKVGTWVSGPYRLDVSCPAYLRFGNPTGGLPTMGPVVKLQLFQRCHVETTLGS</sequence>
<dbReference type="GO" id="GO:0009506">
    <property type="term" value="C:plasmodesma"/>
    <property type="evidence" value="ECO:0007669"/>
    <property type="project" value="TreeGrafter"/>
</dbReference>
<evidence type="ECO:0000256" key="1">
    <source>
        <dbReference type="ARBA" id="ARBA00004167"/>
    </source>
</evidence>
<dbReference type="InterPro" id="IPR004864">
    <property type="entry name" value="LEA_2"/>
</dbReference>
<keyword evidence="2 5" id="KW-0812">Transmembrane</keyword>
<protein>
    <recommendedName>
        <fullName evidence="6">Late embryogenesis abundant protein LEA-2 subgroup domain-containing protein</fullName>
    </recommendedName>
</protein>
<evidence type="ECO:0000256" key="3">
    <source>
        <dbReference type="ARBA" id="ARBA00022989"/>
    </source>
</evidence>
<dbReference type="Proteomes" id="UP000583929">
    <property type="component" value="Unassembled WGS sequence"/>
</dbReference>
<dbReference type="EMBL" id="JAATIQ010000199">
    <property type="protein sequence ID" value="KAF4371058.1"/>
    <property type="molecule type" value="Genomic_DNA"/>
</dbReference>
<keyword evidence="4 5" id="KW-0472">Membrane</keyword>
<dbReference type="InterPro" id="IPR044839">
    <property type="entry name" value="NDR1-like"/>
</dbReference>
<dbReference type="AlphaFoldDB" id="A0A7J6FK93"/>
<dbReference type="GO" id="GO:0005886">
    <property type="term" value="C:plasma membrane"/>
    <property type="evidence" value="ECO:0007669"/>
    <property type="project" value="TreeGrafter"/>
</dbReference>
<evidence type="ECO:0000256" key="2">
    <source>
        <dbReference type="ARBA" id="ARBA00022692"/>
    </source>
</evidence>
<comment type="caution">
    <text evidence="7">The sequence shown here is derived from an EMBL/GenBank/DDBJ whole genome shotgun (WGS) entry which is preliminary data.</text>
</comment>